<dbReference type="EMBL" id="JANRMS010001976">
    <property type="protein sequence ID" value="KAJ3525034.1"/>
    <property type="molecule type" value="Genomic_DNA"/>
</dbReference>
<comment type="caution">
    <text evidence="1">The sequence shown here is derived from an EMBL/GenBank/DDBJ whole genome shotgun (WGS) entry which is preliminary data.</text>
</comment>
<protein>
    <submittedName>
        <fullName evidence="1">Uncharacterized protein</fullName>
    </submittedName>
</protein>
<gene>
    <name evidence="1" type="ORF">NM208_g11814</name>
</gene>
<proteinExistence type="predicted"/>
<accession>A0ACC1RTN8</accession>
<keyword evidence="2" id="KW-1185">Reference proteome</keyword>
<name>A0ACC1RTN8_9HYPO</name>
<evidence type="ECO:0000313" key="1">
    <source>
        <dbReference type="EMBL" id="KAJ3525034.1"/>
    </source>
</evidence>
<organism evidence="1 2">
    <name type="scientific">Fusarium decemcellulare</name>
    <dbReference type="NCBI Taxonomy" id="57161"/>
    <lineage>
        <taxon>Eukaryota</taxon>
        <taxon>Fungi</taxon>
        <taxon>Dikarya</taxon>
        <taxon>Ascomycota</taxon>
        <taxon>Pezizomycotina</taxon>
        <taxon>Sordariomycetes</taxon>
        <taxon>Hypocreomycetidae</taxon>
        <taxon>Hypocreales</taxon>
        <taxon>Nectriaceae</taxon>
        <taxon>Fusarium</taxon>
        <taxon>Fusarium decemcellulare species complex</taxon>
    </lineage>
</organism>
<dbReference type="Proteomes" id="UP001148629">
    <property type="component" value="Unassembled WGS sequence"/>
</dbReference>
<sequence>MSTPAAPFYQLRCGCNQYPWGKQGSDSLAARLCARTPGWDGDGNDKKDFTIDENTPYAEMWMGTYPVLPSYVANTGEDLQDVLDRYPKELLGEKVTTKFGHTMLPYLPKVLSIAKALPLQVHPNKEFSSKKHNEDPDSFTDPNHKPEIALALTEFEAFCGFKPVEAIVDILRQKPLRHLLVAGGSTVADEKLSQEGLRQVVKTILKSSDEDVKKTFEAIRELPDSAFTGLNSAIPQVSKRLENQFPKTDPGILVGLLCMNYMLLQPGEVIYIPAGGIHAYISGDIIECMARSDNVLNTGFCPKADRDNVDEFCSVLNWEPTTKTQTTLQDEAYSRSKEGKTKIFRPPTSEFNVLATELGAGEREVLGEGGPSILLATRGSATVKSNDQSFDLSEGHVYFIAQGVKLDITAGKDGLLMHTACVE</sequence>
<evidence type="ECO:0000313" key="2">
    <source>
        <dbReference type="Proteomes" id="UP001148629"/>
    </source>
</evidence>
<reference evidence="1" key="1">
    <citation type="submission" date="2022-08" db="EMBL/GenBank/DDBJ databases">
        <title>Genome Sequence of Fusarium decemcellulare.</title>
        <authorList>
            <person name="Buettner E."/>
        </authorList>
    </citation>
    <scope>NUCLEOTIDE SEQUENCE</scope>
    <source>
        <strain evidence="1">Babe19</strain>
    </source>
</reference>